<comment type="similarity">
    <text evidence="1">Belongs to the histidine acid phosphatase family.</text>
</comment>
<dbReference type="InterPro" id="IPR050645">
    <property type="entry name" value="Histidine_acid_phosphatase"/>
</dbReference>
<dbReference type="STRING" id="157072.A0A024UJK2"/>
<dbReference type="VEuPathDB" id="FungiDB:H310_03482"/>
<evidence type="ECO:0008006" key="5">
    <source>
        <dbReference type="Google" id="ProtNLM"/>
    </source>
</evidence>
<gene>
    <name evidence="4" type="ORF">H310_03482</name>
</gene>
<keyword evidence="2" id="KW-1133">Transmembrane helix</keyword>
<dbReference type="CDD" id="cd07061">
    <property type="entry name" value="HP_HAP_like"/>
    <property type="match status" value="1"/>
</dbReference>
<evidence type="ECO:0000256" key="2">
    <source>
        <dbReference type="SAM" id="Phobius"/>
    </source>
</evidence>
<dbReference type="InterPro" id="IPR029033">
    <property type="entry name" value="His_PPase_superfam"/>
</dbReference>
<dbReference type="RefSeq" id="XP_008865575.1">
    <property type="nucleotide sequence ID" value="XM_008867353.1"/>
</dbReference>
<name>A0A024UJK2_9STRA</name>
<feature type="chain" id="PRO_5001535394" description="Histidine acid phosphatase" evidence="3">
    <location>
        <begin position="20"/>
        <end position="481"/>
    </location>
</feature>
<keyword evidence="3" id="KW-0732">Signal</keyword>
<dbReference type="InterPro" id="IPR000560">
    <property type="entry name" value="His_Pase_clade-2"/>
</dbReference>
<keyword evidence="2" id="KW-0472">Membrane</keyword>
<dbReference type="SUPFAM" id="SSF53254">
    <property type="entry name" value="Phosphoglycerate mutase-like"/>
    <property type="match status" value="1"/>
</dbReference>
<evidence type="ECO:0000313" key="4">
    <source>
        <dbReference type="EMBL" id="ETW05798.1"/>
    </source>
</evidence>
<dbReference type="Pfam" id="PF00328">
    <property type="entry name" value="His_Phos_2"/>
    <property type="match status" value="1"/>
</dbReference>
<reference evidence="4" key="1">
    <citation type="submission" date="2013-12" db="EMBL/GenBank/DDBJ databases">
        <title>The Genome Sequence of Aphanomyces invadans NJM9701.</title>
        <authorList>
            <consortium name="The Broad Institute Genomics Platform"/>
            <person name="Russ C."/>
            <person name="Tyler B."/>
            <person name="van West P."/>
            <person name="Dieguez-Uribeondo J."/>
            <person name="Young S.K."/>
            <person name="Zeng Q."/>
            <person name="Gargeya S."/>
            <person name="Fitzgerald M."/>
            <person name="Abouelleil A."/>
            <person name="Alvarado L."/>
            <person name="Chapman S.B."/>
            <person name="Gainer-Dewar J."/>
            <person name="Goldberg J."/>
            <person name="Griggs A."/>
            <person name="Gujja S."/>
            <person name="Hansen M."/>
            <person name="Howarth C."/>
            <person name="Imamovic A."/>
            <person name="Ireland A."/>
            <person name="Larimer J."/>
            <person name="McCowan C."/>
            <person name="Murphy C."/>
            <person name="Pearson M."/>
            <person name="Poon T.W."/>
            <person name="Priest M."/>
            <person name="Roberts A."/>
            <person name="Saif S."/>
            <person name="Shea T."/>
            <person name="Sykes S."/>
            <person name="Wortman J."/>
            <person name="Nusbaum C."/>
            <person name="Birren B."/>
        </authorList>
    </citation>
    <scope>NUCLEOTIDE SEQUENCE [LARGE SCALE GENOMIC DNA]</scope>
    <source>
        <strain evidence="4">NJM9701</strain>
    </source>
</reference>
<dbReference type="InterPro" id="IPR033379">
    <property type="entry name" value="Acid_Pase_AS"/>
</dbReference>
<dbReference type="PROSITE" id="PS00778">
    <property type="entry name" value="HIS_ACID_PHOSPHAT_2"/>
    <property type="match status" value="1"/>
</dbReference>
<evidence type="ECO:0000256" key="1">
    <source>
        <dbReference type="ARBA" id="ARBA00005375"/>
    </source>
</evidence>
<dbReference type="PANTHER" id="PTHR11567:SF202">
    <property type="entry name" value="LYSOPHOSPHATIDIC ACID PHOSPHATASE TYPE 6"/>
    <property type="match status" value="1"/>
</dbReference>
<organism evidence="4">
    <name type="scientific">Aphanomyces invadans</name>
    <dbReference type="NCBI Taxonomy" id="157072"/>
    <lineage>
        <taxon>Eukaryota</taxon>
        <taxon>Sar</taxon>
        <taxon>Stramenopiles</taxon>
        <taxon>Oomycota</taxon>
        <taxon>Saprolegniomycetes</taxon>
        <taxon>Saprolegniales</taxon>
        <taxon>Verrucalvaceae</taxon>
        <taxon>Aphanomyces</taxon>
    </lineage>
</organism>
<dbReference type="EMBL" id="KI913956">
    <property type="protein sequence ID" value="ETW05798.1"/>
    <property type="molecule type" value="Genomic_DNA"/>
</dbReference>
<feature type="transmembrane region" description="Helical" evidence="2">
    <location>
        <begin position="442"/>
        <end position="462"/>
    </location>
</feature>
<feature type="signal peptide" evidence="3">
    <location>
        <begin position="1"/>
        <end position="19"/>
    </location>
</feature>
<sequence>MVVAPVLLVVAASVGAVAATSYPAYCAKDMAATKIQPLDAAVARSLQLVQVQVVVRHGARTPWSDRICWDGYDEEWNCNIHELERPEIVALNKTWAASREFEKVYTRGDNVFRGTCNLGQMIDEGHSQQVFNGQHLREAYVGPTGLFHTTDGLDLTNTSDFYFESSDIPRTINSGMIIVDTMLQPSNASTTFDRSSKPVPWHTNDYARSTITPNPAMCPKLKWIDAAWRSSSEYVNWVNSAANTQLERDTKRVLSNYDHATLYDCLMTSKCTDRALPTGIDDDLFRRMTTREESVQIQQYLYNQSAYAQAGMAAYTKRIRDRAIAASRDQGPRFVLSAAHDTTIMPLLAALGGSAWLTEWVPYASHLIFELYANSTSHYVRVLYKGKPLALRGCTTAVCPFESLLDLTSFSIDESICLAPSQPQPALRPASEPSASDSTASVWTYAYVVGGILAGTALGYFAGARASARDGYTKLDDKSLS</sequence>
<dbReference type="OrthoDB" id="10257284at2759"/>
<proteinExistence type="inferred from homology"/>
<evidence type="ECO:0000256" key="3">
    <source>
        <dbReference type="SAM" id="SignalP"/>
    </source>
</evidence>
<dbReference type="eggNOG" id="KOG3720">
    <property type="taxonomic scope" value="Eukaryota"/>
</dbReference>
<protein>
    <recommendedName>
        <fullName evidence="5">Histidine acid phosphatase</fullName>
    </recommendedName>
</protein>
<accession>A0A024UJK2</accession>
<keyword evidence="2" id="KW-0812">Transmembrane</keyword>
<dbReference type="PROSITE" id="PS00616">
    <property type="entry name" value="HIS_ACID_PHOSPHAT_1"/>
    <property type="match status" value="1"/>
</dbReference>
<dbReference type="PANTHER" id="PTHR11567">
    <property type="entry name" value="ACID PHOSPHATASE-RELATED"/>
    <property type="match status" value="1"/>
</dbReference>
<dbReference type="GeneID" id="20080532"/>
<dbReference type="GO" id="GO:0016791">
    <property type="term" value="F:phosphatase activity"/>
    <property type="evidence" value="ECO:0007669"/>
    <property type="project" value="TreeGrafter"/>
</dbReference>
<dbReference type="AlphaFoldDB" id="A0A024UJK2"/>
<dbReference type="Gene3D" id="3.40.50.1240">
    <property type="entry name" value="Phosphoglycerate mutase-like"/>
    <property type="match status" value="1"/>
</dbReference>